<gene>
    <name evidence="2" type="ORF">BSTOLATCC_MIC63831</name>
</gene>
<evidence type="ECO:0000313" key="3">
    <source>
        <dbReference type="Proteomes" id="UP001162131"/>
    </source>
</evidence>
<reference evidence="2" key="1">
    <citation type="submission" date="2021-09" db="EMBL/GenBank/DDBJ databases">
        <authorList>
            <consortium name="AG Swart"/>
            <person name="Singh M."/>
            <person name="Singh A."/>
            <person name="Seah K."/>
            <person name="Emmerich C."/>
        </authorList>
    </citation>
    <scope>NUCLEOTIDE SEQUENCE</scope>
    <source>
        <strain evidence="2">ATCC30299</strain>
    </source>
</reference>
<protein>
    <recommendedName>
        <fullName evidence="4">Secreted protein</fullName>
    </recommendedName>
</protein>
<dbReference type="AlphaFoldDB" id="A0AAU9KDJ8"/>
<dbReference type="Proteomes" id="UP001162131">
    <property type="component" value="Unassembled WGS sequence"/>
</dbReference>
<evidence type="ECO:0000256" key="1">
    <source>
        <dbReference type="SAM" id="SignalP"/>
    </source>
</evidence>
<evidence type="ECO:0000313" key="2">
    <source>
        <dbReference type="EMBL" id="CAG9335355.1"/>
    </source>
</evidence>
<proteinExistence type="predicted"/>
<dbReference type="EMBL" id="CAJZBQ010000062">
    <property type="protein sequence ID" value="CAG9335355.1"/>
    <property type="molecule type" value="Genomic_DNA"/>
</dbReference>
<evidence type="ECO:0008006" key="4">
    <source>
        <dbReference type="Google" id="ProtNLM"/>
    </source>
</evidence>
<accession>A0AAU9KDJ8</accession>
<organism evidence="2 3">
    <name type="scientific">Blepharisma stoltei</name>
    <dbReference type="NCBI Taxonomy" id="1481888"/>
    <lineage>
        <taxon>Eukaryota</taxon>
        <taxon>Sar</taxon>
        <taxon>Alveolata</taxon>
        <taxon>Ciliophora</taxon>
        <taxon>Postciliodesmatophora</taxon>
        <taxon>Heterotrichea</taxon>
        <taxon>Heterotrichida</taxon>
        <taxon>Blepharismidae</taxon>
        <taxon>Blepharisma</taxon>
    </lineage>
</organism>
<keyword evidence="3" id="KW-1185">Reference proteome</keyword>
<keyword evidence="1" id="KW-0732">Signal</keyword>
<name>A0AAU9KDJ8_9CILI</name>
<feature type="signal peptide" evidence="1">
    <location>
        <begin position="1"/>
        <end position="18"/>
    </location>
</feature>
<feature type="chain" id="PRO_5043897151" description="Secreted protein" evidence="1">
    <location>
        <begin position="19"/>
        <end position="318"/>
    </location>
</feature>
<sequence>MKAVALILLVTLGTFSQALPLDPVKDFLDAAHTAFTGSAVNNENCLSLDEQDALFTRIIKLFSDFSDYASLQKLYLDIVMSSAEFQAFFNDCDISAFTSAVSDSIERLGTEAILDKMVSQYSEIQAKIQSTVDLISQENYAQAGTEFGTLFGMIFEPAADAMFRVNFVENALTPFAHDFCDFVLGLALGFQKTSTPLSNCYNDTKAIRAAYDNVDAMVDKCLKFSFSSCNNVPAMLTIFNTQVMASYNKCNIELLINDIQGLKEPVNFSQSVFLYFSNEVLIKGYIANMEKAFAKGDFLTAGQNFSSIFRVVLGFSVN</sequence>
<comment type="caution">
    <text evidence="2">The sequence shown here is derived from an EMBL/GenBank/DDBJ whole genome shotgun (WGS) entry which is preliminary data.</text>
</comment>